<organism evidence="1">
    <name type="scientific">bioreactor metagenome</name>
    <dbReference type="NCBI Taxonomy" id="1076179"/>
    <lineage>
        <taxon>unclassified sequences</taxon>
        <taxon>metagenomes</taxon>
        <taxon>ecological metagenomes</taxon>
    </lineage>
</organism>
<proteinExistence type="predicted"/>
<reference evidence="1" key="1">
    <citation type="submission" date="2019-08" db="EMBL/GenBank/DDBJ databases">
        <authorList>
            <person name="Kucharzyk K."/>
            <person name="Murdoch R.W."/>
            <person name="Higgins S."/>
            <person name="Loffler F."/>
        </authorList>
    </citation>
    <scope>NUCLEOTIDE SEQUENCE</scope>
</reference>
<accession>A0A644VJX4</accession>
<dbReference type="EMBL" id="VSSQ01000316">
    <property type="protein sequence ID" value="MPL90903.1"/>
    <property type="molecule type" value="Genomic_DNA"/>
</dbReference>
<gene>
    <name evidence="1" type="ORF">SDC9_36961</name>
</gene>
<comment type="caution">
    <text evidence="1">The sequence shown here is derived from an EMBL/GenBank/DDBJ whole genome shotgun (WGS) entry which is preliminary data.</text>
</comment>
<evidence type="ECO:0000313" key="1">
    <source>
        <dbReference type="EMBL" id="MPL90903.1"/>
    </source>
</evidence>
<dbReference type="AlphaFoldDB" id="A0A644VJX4"/>
<protein>
    <submittedName>
        <fullName evidence="1">Uncharacterized protein</fullName>
    </submittedName>
</protein>
<sequence>MADIVKIPYLNPLQFRKVPEGKFACELIPSFEHKAYYTQKFLSSDTLMFQVLLLKNYWNSISYRILDQNLSEVSSYTGGLIGSTEEYDIWSVRTTDNVISSLGEGIYFVELLININSEGSTQDLNFISEPIEVVDDLPDSLMIEYSHDGNEFDVVFFPGGNPANRRFFQLRVEGGLASEGFSPASKDTFYIDQVRDVVMLNSIPFNVYKFTFGPGGGIPNWMADKINRILSLAYVEINGRQYVKNEGAKFEAIREKQYPFAGWQIEMVPADNVYSITEGQGSQLGDFNPDYNPDYF</sequence>
<name>A0A644VJX4_9ZZZZ</name>